<evidence type="ECO:0000313" key="2">
    <source>
        <dbReference type="EMBL" id="KAJ7308387.1"/>
    </source>
</evidence>
<comment type="caution">
    <text evidence="2">The sequence shown here is derived from an EMBL/GenBank/DDBJ whole genome shotgun (WGS) entry which is preliminary data.</text>
</comment>
<organism evidence="2 3">
    <name type="scientific">Phrynocephalus forsythii</name>
    <dbReference type="NCBI Taxonomy" id="171643"/>
    <lineage>
        <taxon>Eukaryota</taxon>
        <taxon>Metazoa</taxon>
        <taxon>Chordata</taxon>
        <taxon>Craniata</taxon>
        <taxon>Vertebrata</taxon>
        <taxon>Euteleostomi</taxon>
        <taxon>Lepidosauria</taxon>
        <taxon>Squamata</taxon>
        <taxon>Bifurcata</taxon>
        <taxon>Unidentata</taxon>
        <taxon>Episquamata</taxon>
        <taxon>Toxicofera</taxon>
        <taxon>Iguania</taxon>
        <taxon>Acrodonta</taxon>
        <taxon>Agamidae</taxon>
        <taxon>Agaminae</taxon>
        <taxon>Phrynocephalus</taxon>
    </lineage>
</organism>
<evidence type="ECO:0000256" key="1">
    <source>
        <dbReference type="SAM" id="MobiDB-lite"/>
    </source>
</evidence>
<keyword evidence="3" id="KW-1185">Reference proteome</keyword>
<dbReference type="EMBL" id="JAPFRF010000018">
    <property type="protein sequence ID" value="KAJ7308387.1"/>
    <property type="molecule type" value="Genomic_DNA"/>
</dbReference>
<sequence>MLVFSPPESVSLRPEGPSAVASSLSGTLGLKKDVPITGSQVPTPESVSPSSSVSQGASFRGGLMVDKTCSETFQYSDVFSSSPIPNSSLEKRKGDSPPPVLNRIIDNNHPSRAKAAKRFRLESERTEMEMPLEAMRFRRQADWLVSATRSESPATKRSVTANSILFEGLPC</sequence>
<protein>
    <submittedName>
        <fullName evidence="2">Uncharacterized protein</fullName>
    </submittedName>
</protein>
<accession>A0A9Q0XBF0</accession>
<evidence type="ECO:0000313" key="3">
    <source>
        <dbReference type="Proteomes" id="UP001142489"/>
    </source>
</evidence>
<feature type="region of interest" description="Disordered" evidence="1">
    <location>
        <begin position="1"/>
        <end position="59"/>
    </location>
</feature>
<dbReference type="AlphaFoldDB" id="A0A9Q0XBF0"/>
<feature type="compositionally biased region" description="Polar residues" evidence="1">
    <location>
        <begin position="79"/>
        <end position="88"/>
    </location>
</feature>
<gene>
    <name evidence="2" type="ORF">JRQ81_008928</name>
</gene>
<proteinExistence type="predicted"/>
<reference evidence="2" key="1">
    <citation type="journal article" date="2023" name="DNA Res.">
        <title>Chromosome-level genome assembly of Phrynocephalus forsythii using third-generation DNA sequencing and Hi-C analysis.</title>
        <authorList>
            <person name="Qi Y."/>
            <person name="Zhao W."/>
            <person name="Zhao Y."/>
            <person name="Niu C."/>
            <person name="Cao S."/>
            <person name="Zhang Y."/>
        </authorList>
    </citation>
    <scope>NUCLEOTIDE SEQUENCE</scope>
    <source>
        <tissue evidence="2">Muscle</tissue>
    </source>
</reference>
<dbReference type="Proteomes" id="UP001142489">
    <property type="component" value="Unassembled WGS sequence"/>
</dbReference>
<name>A0A9Q0XBF0_9SAUR</name>
<feature type="region of interest" description="Disordered" evidence="1">
    <location>
        <begin position="79"/>
        <end position="114"/>
    </location>
</feature>
<feature type="compositionally biased region" description="Low complexity" evidence="1">
    <location>
        <begin position="39"/>
        <end position="54"/>
    </location>
</feature>